<evidence type="ECO:0000313" key="5">
    <source>
        <dbReference type="Proteomes" id="UP001519272"/>
    </source>
</evidence>
<evidence type="ECO:0000256" key="3">
    <source>
        <dbReference type="ARBA" id="ARBA00022729"/>
    </source>
</evidence>
<gene>
    <name evidence="4" type="ORF">J2Z32_000974</name>
</gene>
<dbReference type="InterPro" id="IPR006061">
    <property type="entry name" value="SBP_1_CS"/>
</dbReference>
<reference evidence="4 5" key="1">
    <citation type="submission" date="2021-03" db="EMBL/GenBank/DDBJ databases">
        <title>Genomic Encyclopedia of Type Strains, Phase IV (KMG-IV): sequencing the most valuable type-strain genomes for metagenomic binning, comparative biology and taxonomic classification.</title>
        <authorList>
            <person name="Goeker M."/>
        </authorList>
    </citation>
    <scope>NUCLEOTIDE SEQUENCE [LARGE SCALE GENOMIC DNA]</scope>
    <source>
        <strain evidence="4 5">DSM 14349</strain>
    </source>
</reference>
<evidence type="ECO:0000313" key="4">
    <source>
        <dbReference type="EMBL" id="MBP1904357.1"/>
    </source>
</evidence>
<dbReference type="InterPro" id="IPR006059">
    <property type="entry name" value="SBP"/>
</dbReference>
<comment type="caution">
    <text evidence="4">The sequence shown here is derived from an EMBL/GenBank/DDBJ whole genome shotgun (WGS) entry which is preliminary data.</text>
</comment>
<dbReference type="Proteomes" id="UP001519272">
    <property type="component" value="Unassembled WGS sequence"/>
</dbReference>
<sequence>MKRSNYGVLFAVLLLALINLSPSNSMKNIAQEEDLDDQMILPSREQAKDEGKIKVVVQMKHSEFVALQQMNQLFMQNHDFEVELINSEVDPTYTKLQSQLELSEAPDVLLINNEWVRHFASQGFLLPTDRYYSGSLNGELLTSALAQNEWNGYMWGVPLDVDPYVLVYNANALKKLGMTLPPTTQQEWDELLYNFHNQKQIPYLLSYDYTDPYAALTLLWQLTAERTDGNKLFELTEAVKATFQQLESMRSIVLDSEEQSSDKLWKLCYDEKLLLYLTRASEANGRNDKVISIFYPQQSDKPRSLWLHGRSYVVPTQSVNAKKAGEWIAAMTSLQDQSRWFQASSHLPVNKSQYSKQLPSWVPSSIGSMKANLLPVYAELPNQMLQYGELTRDFMKNKMNVREYTKRMLKIIKF</sequence>
<evidence type="ECO:0000256" key="1">
    <source>
        <dbReference type="ARBA" id="ARBA00008520"/>
    </source>
</evidence>
<dbReference type="Gene3D" id="3.40.190.10">
    <property type="entry name" value="Periplasmic binding protein-like II"/>
    <property type="match status" value="1"/>
</dbReference>
<dbReference type="PANTHER" id="PTHR30061">
    <property type="entry name" value="MALTOSE-BINDING PERIPLASMIC PROTEIN"/>
    <property type="match status" value="1"/>
</dbReference>
<proteinExistence type="inferred from homology"/>
<comment type="similarity">
    <text evidence="1">Belongs to the bacterial solute-binding protein 1 family.</text>
</comment>
<protein>
    <submittedName>
        <fullName evidence="4">ABC-type glycerol-3-phosphate transport system substrate-binding protein</fullName>
    </submittedName>
</protein>
<dbReference type="EMBL" id="JAGGKG010000003">
    <property type="protein sequence ID" value="MBP1904357.1"/>
    <property type="molecule type" value="Genomic_DNA"/>
</dbReference>
<name>A0ABS4FP50_9BACL</name>
<keyword evidence="5" id="KW-1185">Reference proteome</keyword>
<evidence type="ECO:0000256" key="2">
    <source>
        <dbReference type="ARBA" id="ARBA00022448"/>
    </source>
</evidence>
<organism evidence="4 5">
    <name type="scientific">Paenibacillus turicensis</name>
    <dbReference type="NCBI Taxonomy" id="160487"/>
    <lineage>
        <taxon>Bacteria</taxon>
        <taxon>Bacillati</taxon>
        <taxon>Bacillota</taxon>
        <taxon>Bacilli</taxon>
        <taxon>Bacillales</taxon>
        <taxon>Paenibacillaceae</taxon>
        <taxon>Paenibacillus</taxon>
    </lineage>
</organism>
<keyword evidence="2" id="KW-0813">Transport</keyword>
<dbReference type="PANTHER" id="PTHR30061:SF50">
    <property type="entry name" value="MALTOSE_MALTODEXTRIN-BINDING PERIPLASMIC PROTEIN"/>
    <property type="match status" value="1"/>
</dbReference>
<accession>A0ABS4FP50</accession>
<dbReference type="Pfam" id="PF13416">
    <property type="entry name" value="SBP_bac_8"/>
    <property type="match status" value="1"/>
</dbReference>
<dbReference type="RefSeq" id="WP_210088034.1">
    <property type="nucleotide sequence ID" value="NZ_JAGGKG010000003.1"/>
</dbReference>
<keyword evidence="3" id="KW-0732">Signal</keyword>
<dbReference type="SUPFAM" id="SSF53850">
    <property type="entry name" value="Periplasmic binding protein-like II"/>
    <property type="match status" value="1"/>
</dbReference>
<dbReference type="PROSITE" id="PS01037">
    <property type="entry name" value="SBP_BACTERIAL_1"/>
    <property type="match status" value="1"/>
</dbReference>